<dbReference type="CDD" id="cd00161">
    <property type="entry name" value="beta-trefoil_Ricin-like"/>
    <property type="match status" value="1"/>
</dbReference>
<keyword evidence="3" id="KW-0564">Palmitate</keyword>
<evidence type="ECO:0000313" key="7">
    <source>
        <dbReference type="EMBL" id="WDR03865.1"/>
    </source>
</evidence>
<dbReference type="SUPFAM" id="SSF141488">
    <property type="entry name" value="YdhA-like"/>
    <property type="match status" value="1"/>
</dbReference>
<name>A0ABY7YS24_9HYPH</name>
<sequence length="127" mass="13676">MHLNALVAAAILLAMTAPATLALEAKITLELDIDGTGTAEQRVVQYACDKGEPFKVTYINAAPNYLAMMPVNGDQVLMREVLSASGAKYVADVWVWWTKGDEAQLYDLRDGPDAAPIDACYTVTDAP</sequence>
<evidence type="ECO:0000256" key="1">
    <source>
        <dbReference type="ARBA" id="ARBA00022729"/>
    </source>
</evidence>
<evidence type="ECO:0000256" key="3">
    <source>
        <dbReference type="ARBA" id="ARBA00023139"/>
    </source>
</evidence>
<dbReference type="Pfam" id="PF09864">
    <property type="entry name" value="MliC"/>
    <property type="match status" value="1"/>
</dbReference>
<dbReference type="EMBL" id="CP118246">
    <property type="protein sequence ID" value="WDR03865.1"/>
    <property type="molecule type" value="Genomic_DNA"/>
</dbReference>
<keyword evidence="4" id="KW-0449">Lipoprotein</keyword>
<dbReference type="Proteomes" id="UP001220530">
    <property type="component" value="Chromosome"/>
</dbReference>
<feature type="chain" id="PRO_5045466018" evidence="5">
    <location>
        <begin position="20"/>
        <end position="127"/>
    </location>
</feature>
<reference evidence="7 8" key="1">
    <citation type="submission" date="2023-02" db="EMBL/GenBank/DDBJ databases">
        <title>Devosia algicola sp. nov., isolated from the phycosphere of marine algae.</title>
        <authorList>
            <person name="Kim J.M."/>
            <person name="Lee J.K."/>
            <person name="Choi B.J."/>
            <person name="Bayburt H."/>
            <person name="Jeon C.O."/>
        </authorList>
    </citation>
    <scope>NUCLEOTIDE SEQUENCE [LARGE SCALE GENOMIC DNA]</scope>
    <source>
        <strain evidence="7 8">G20-9</strain>
    </source>
</reference>
<evidence type="ECO:0000256" key="2">
    <source>
        <dbReference type="ARBA" id="ARBA00023136"/>
    </source>
</evidence>
<gene>
    <name evidence="7" type="ORF">PSQ19_07470</name>
</gene>
<dbReference type="InterPro" id="IPR018660">
    <property type="entry name" value="MliC"/>
</dbReference>
<accession>A0ABY7YS24</accession>
<dbReference type="InterPro" id="IPR036328">
    <property type="entry name" value="MliC_sf"/>
</dbReference>
<evidence type="ECO:0000256" key="5">
    <source>
        <dbReference type="SAM" id="SignalP"/>
    </source>
</evidence>
<evidence type="ECO:0000259" key="6">
    <source>
        <dbReference type="Pfam" id="PF09864"/>
    </source>
</evidence>
<protein>
    <submittedName>
        <fullName evidence="7">MliC family protein</fullName>
    </submittedName>
</protein>
<proteinExistence type="predicted"/>
<evidence type="ECO:0000256" key="4">
    <source>
        <dbReference type="ARBA" id="ARBA00023288"/>
    </source>
</evidence>
<feature type="signal peptide" evidence="5">
    <location>
        <begin position="1"/>
        <end position="19"/>
    </location>
</feature>
<feature type="domain" description="C-type lysozyme inhibitor" evidence="6">
    <location>
        <begin position="46"/>
        <end position="112"/>
    </location>
</feature>
<organism evidence="7 8">
    <name type="scientific">Devosia algicola</name>
    <dbReference type="NCBI Taxonomy" id="3026418"/>
    <lineage>
        <taxon>Bacteria</taxon>
        <taxon>Pseudomonadati</taxon>
        <taxon>Pseudomonadota</taxon>
        <taxon>Alphaproteobacteria</taxon>
        <taxon>Hyphomicrobiales</taxon>
        <taxon>Devosiaceae</taxon>
        <taxon>Devosia</taxon>
    </lineage>
</organism>
<keyword evidence="1 5" id="KW-0732">Signal</keyword>
<keyword evidence="2" id="KW-0472">Membrane</keyword>
<dbReference type="Gene3D" id="2.40.128.200">
    <property type="match status" value="1"/>
</dbReference>
<evidence type="ECO:0000313" key="8">
    <source>
        <dbReference type="Proteomes" id="UP001220530"/>
    </source>
</evidence>
<dbReference type="RefSeq" id="WP_282220252.1">
    <property type="nucleotide sequence ID" value="NZ_CP118246.1"/>
</dbReference>
<keyword evidence="8" id="KW-1185">Reference proteome</keyword>